<sequence length="279" mass="30182">SLTLSDGGPYLGSCSSLPDYSITVWNWEKAELLCTQSHGGQDVIYLEFNPLNCLQLCALSTTTLTLWNIERCGSFHLLKPSAIQLPEIPDSSSEKPTPTSTKDPNCISQILAALSEPKAAPVTPSTVCWTATSQLCVGCAEGYLLLVDPESLSVSVLFDPKAAGAIPELKSFYFQAVALYGNGLIAVGKESVMHCLQSKETQISIRQTWELERPVTTAVVSPNKDKLLLSANTGQIYVLNTAHRSDQIEKILDVHSGNFLSAAMFSDKNICVVKCSCFS</sequence>
<comment type="similarity">
    <text evidence="8">Belongs to the CFAP43 family.</text>
</comment>
<evidence type="ECO:0000256" key="3">
    <source>
        <dbReference type="ARBA" id="ARBA00022574"/>
    </source>
</evidence>
<keyword evidence="7" id="KW-0966">Cell projection</keyword>
<evidence type="ECO:0000256" key="6">
    <source>
        <dbReference type="ARBA" id="ARBA00023212"/>
    </source>
</evidence>
<reference evidence="10" key="1">
    <citation type="submission" date="2025-08" db="UniProtKB">
        <authorList>
            <consortium name="Ensembl"/>
        </authorList>
    </citation>
    <scope>IDENTIFICATION</scope>
</reference>
<evidence type="ECO:0000256" key="7">
    <source>
        <dbReference type="ARBA" id="ARBA00023273"/>
    </source>
</evidence>
<keyword evidence="5" id="KW-0175">Coiled coil</keyword>
<evidence type="ECO:0000256" key="4">
    <source>
        <dbReference type="ARBA" id="ARBA00022737"/>
    </source>
</evidence>
<comment type="subcellular location">
    <subcellularLocation>
        <location evidence="1">Cytoplasm</location>
        <location evidence="1">Cytoskeleton</location>
        <location evidence="1">Cilium axoneme</location>
    </subcellularLocation>
</comment>
<dbReference type="AlphaFoldDB" id="A0A3B3YB73"/>
<evidence type="ECO:0000313" key="11">
    <source>
        <dbReference type="Proteomes" id="UP000261480"/>
    </source>
</evidence>
<evidence type="ECO:0000256" key="9">
    <source>
        <dbReference type="ARBA" id="ARBA00023662"/>
    </source>
</evidence>
<keyword evidence="6" id="KW-0206">Cytoskeleton</keyword>
<dbReference type="Ensembl" id="ENSPMET00000007946.1">
    <property type="protein sequence ID" value="ENSPMEP00000024325.1"/>
    <property type="gene ID" value="ENSPMEG00000006503.1"/>
</dbReference>
<evidence type="ECO:0000313" key="10">
    <source>
        <dbReference type="Ensembl" id="ENSPMEP00000024325.1"/>
    </source>
</evidence>
<evidence type="ECO:0000256" key="2">
    <source>
        <dbReference type="ARBA" id="ARBA00022490"/>
    </source>
</evidence>
<accession>A0A3B3YB73</accession>
<dbReference type="GO" id="GO:0005930">
    <property type="term" value="C:axoneme"/>
    <property type="evidence" value="ECO:0007669"/>
    <property type="project" value="UniProtKB-SubCell"/>
</dbReference>
<dbReference type="Proteomes" id="UP000261480">
    <property type="component" value="Unplaced"/>
</dbReference>
<dbReference type="PANTHER" id="PTHR14885:SF1">
    <property type="entry name" value="CILIA- AND FLAGELLA-ASSOCIATED PROTEIN 43"/>
    <property type="match status" value="1"/>
</dbReference>
<dbReference type="InterPro" id="IPR015943">
    <property type="entry name" value="WD40/YVTN_repeat-like_dom_sf"/>
</dbReference>
<dbReference type="GO" id="GO:0007288">
    <property type="term" value="P:sperm axoneme assembly"/>
    <property type="evidence" value="ECO:0007669"/>
    <property type="project" value="TreeGrafter"/>
</dbReference>
<dbReference type="SUPFAM" id="SSF50978">
    <property type="entry name" value="WD40 repeat-like"/>
    <property type="match status" value="1"/>
</dbReference>
<evidence type="ECO:0000256" key="8">
    <source>
        <dbReference type="ARBA" id="ARBA00023605"/>
    </source>
</evidence>
<reference evidence="10" key="2">
    <citation type="submission" date="2025-09" db="UniProtKB">
        <authorList>
            <consortium name="Ensembl"/>
        </authorList>
    </citation>
    <scope>IDENTIFICATION</scope>
</reference>
<keyword evidence="3" id="KW-0853">WD repeat</keyword>
<evidence type="ECO:0000256" key="5">
    <source>
        <dbReference type="ARBA" id="ARBA00023054"/>
    </source>
</evidence>
<name>A0A3B3YB73_9TELE</name>
<organism evidence="10 11">
    <name type="scientific">Poecilia mexicana</name>
    <dbReference type="NCBI Taxonomy" id="48701"/>
    <lineage>
        <taxon>Eukaryota</taxon>
        <taxon>Metazoa</taxon>
        <taxon>Chordata</taxon>
        <taxon>Craniata</taxon>
        <taxon>Vertebrata</taxon>
        <taxon>Euteleostomi</taxon>
        <taxon>Actinopterygii</taxon>
        <taxon>Neopterygii</taxon>
        <taxon>Teleostei</taxon>
        <taxon>Neoteleostei</taxon>
        <taxon>Acanthomorphata</taxon>
        <taxon>Ovalentaria</taxon>
        <taxon>Atherinomorphae</taxon>
        <taxon>Cyprinodontiformes</taxon>
        <taxon>Poeciliidae</taxon>
        <taxon>Poeciliinae</taxon>
        <taxon>Poecilia</taxon>
    </lineage>
</organism>
<evidence type="ECO:0000256" key="1">
    <source>
        <dbReference type="ARBA" id="ARBA00004430"/>
    </source>
</evidence>
<protein>
    <recommendedName>
        <fullName evidence="9">Cilia- and flagella-associated protein 43</fullName>
    </recommendedName>
</protein>
<proteinExistence type="inferred from homology"/>
<dbReference type="PANTHER" id="PTHR14885">
    <property type="entry name" value="CILIA- AND FLAGELLA-ASSOCIATED PROTEIN 43-RELATED"/>
    <property type="match status" value="1"/>
</dbReference>
<dbReference type="Gene3D" id="2.130.10.10">
    <property type="entry name" value="YVTN repeat-like/Quinoprotein amine dehydrogenase"/>
    <property type="match status" value="2"/>
</dbReference>
<keyword evidence="4" id="KW-0677">Repeat</keyword>
<dbReference type="InterPro" id="IPR036322">
    <property type="entry name" value="WD40_repeat_dom_sf"/>
</dbReference>
<dbReference type="STRING" id="48701.ENSPMEP00000024325"/>
<keyword evidence="11" id="KW-1185">Reference proteome</keyword>
<keyword evidence="2" id="KW-0963">Cytoplasm</keyword>